<evidence type="ECO:0000256" key="1">
    <source>
        <dbReference type="ARBA" id="ARBA00022898"/>
    </source>
</evidence>
<comment type="function">
    <text evidence="2">Pyridoxal 5'-phosphate (PLP)-binding protein, which is involved in PLP homeostasis.</text>
</comment>
<comment type="similarity">
    <text evidence="2 4">Belongs to the pyridoxal phosphate-binding protein YggS/PROSC family.</text>
</comment>
<dbReference type="Gene3D" id="3.20.20.10">
    <property type="entry name" value="Alanine racemase"/>
    <property type="match status" value="1"/>
</dbReference>
<dbReference type="NCBIfam" id="TIGR00044">
    <property type="entry name" value="YggS family pyridoxal phosphate-dependent enzyme"/>
    <property type="match status" value="1"/>
</dbReference>
<dbReference type="FunFam" id="3.20.20.10:FF:000018">
    <property type="entry name" value="Pyridoxal phosphate homeostasis protein"/>
    <property type="match status" value="1"/>
</dbReference>
<dbReference type="PANTHER" id="PTHR10146:SF14">
    <property type="entry name" value="PYRIDOXAL PHOSPHATE HOMEOSTASIS PROTEIN"/>
    <property type="match status" value="1"/>
</dbReference>
<name>A0A344J314_9GAMM</name>
<evidence type="ECO:0000256" key="4">
    <source>
        <dbReference type="RuleBase" id="RU004514"/>
    </source>
</evidence>
<evidence type="ECO:0000256" key="3">
    <source>
        <dbReference type="PIRSR" id="PIRSR004848-1"/>
    </source>
</evidence>
<protein>
    <recommendedName>
        <fullName evidence="2">Pyridoxal phosphate homeostasis protein</fullName>
        <shortName evidence="2">PLP homeostasis protein</shortName>
    </recommendedName>
</protein>
<dbReference type="Proteomes" id="UP000251842">
    <property type="component" value="Chromosome"/>
</dbReference>
<sequence length="233" mass="24892">MTPPAPRLEELRASLARATATAGRAMPRLLAVSKMRTSAEIRALHDAGQTAFGENYVQEALGKMRELDGIGIEWHLIGHLQSNKAREVAEHFDWVQSVDSPKLVEALARHRPASMPPLNLLVQVNVDDEASKHGCTPDEAAALCAAIAAQPGLALRGLMAIPAPATDEARARAAFHAMRVLFDRLRGDFPQMDTLSMGMSDDAALAIAEGSTMVRIGTALFGARPPKTADGLS</sequence>
<feature type="domain" description="Alanine racemase N-terminal" evidence="5">
    <location>
        <begin position="8"/>
        <end position="225"/>
    </location>
</feature>
<dbReference type="InterPro" id="IPR001608">
    <property type="entry name" value="Ala_racemase_N"/>
</dbReference>
<dbReference type="KEGG" id="lue:DCD74_00820"/>
<keyword evidence="7" id="KW-1185">Reference proteome</keyword>
<feature type="modified residue" description="N6-(pyridoxal phosphate)lysine" evidence="2 3">
    <location>
        <position position="34"/>
    </location>
</feature>
<accession>A0A344J314</accession>
<dbReference type="AlphaFoldDB" id="A0A344J314"/>
<dbReference type="PIRSF" id="PIRSF004848">
    <property type="entry name" value="YBL036c_PLPDEIII"/>
    <property type="match status" value="1"/>
</dbReference>
<dbReference type="OrthoDB" id="9804072at2"/>
<dbReference type="GO" id="GO:0030170">
    <property type="term" value="F:pyridoxal phosphate binding"/>
    <property type="evidence" value="ECO:0007669"/>
    <property type="project" value="UniProtKB-UniRule"/>
</dbReference>
<comment type="cofactor">
    <cofactor evidence="3">
        <name>pyridoxal 5'-phosphate</name>
        <dbReference type="ChEBI" id="CHEBI:597326"/>
    </cofactor>
</comment>
<dbReference type="EMBL" id="CP029556">
    <property type="protein sequence ID" value="AXA83424.1"/>
    <property type="molecule type" value="Genomic_DNA"/>
</dbReference>
<dbReference type="PANTHER" id="PTHR10146">
    <property type="entry name" value="PROLINE SYNTHETASE CO-TRANSCRIBED BACTERIAL HOMOLOG PROTEIN"/>
    <property type="match status" value="1"/>
</dbReference>
<keyword evidence="1 2" id="KW-0663">Pyridoxal phosphate</keyword>
<evidence type="ECO:0000259" key="5">
    <source>
        <dbReference type="Pfam" id="PF01168"/>
    </source>
</evidence>
<organism evidence="6 7">
    <name type="scientific">Solilutibacter oculi</name>
    <dbReference type="NCBI Taxonomy" id="2698682"/>
    <lineage>
        <taxon>Bacteria</taxon>
        <taxon>Pseudomonadati</taxon>
        <taxon>Pseudomonadota</taxon>
        <taxon>Gammaproteobacteria</taxon>
        <taxon>Lysobacterales</taxon>
        <taxon>Lysobacteraceae</taxon>
        <taxon>Solilutibacter</taxon>
    </lineage>
</organism>
<dbReference type="HAMAP" id="MF_02087">
    <property type="entry name" value="PLP_homeostasis"/>
    <property type="match status" value="1"/>
</dbReference>
<evidence type="ECO:0000313" key="6">
    <source>
        <dbReference type="EMBL" id="AXA83424.1"/>
    </source>
</evidence>
<dbReference type="InterPro" id="IPR029066">
    <property type="entry name" value="PLP-binding_barrel"/>
</dbReference>
<dbReference type="SUPFAM" id="SSF51419">
    <property type="entry name" value="PLP-binding barrel"/>
    <property type="match status" value="1"/>
</dbReference>
<dbReference type="InterPro" id="IPR011078">
    <property type="entry name" value="PyrdxlP_homeostasis"/>
</dbReference>
<reference evidence="7" key="1">
    <citation type="submission" date="2018-05" db="EMBL/GenBank/DDBJ databases">
        <title>Luteimonas pekinense sp. nov., isolated from human Meibomian gland secretions, Beijing, China.</title>
        <authorList>
            <person name="Wen T."/>
            <person name="Bai H."/>
            <person name="Lv H."/>
        </authorList>
    </citation>
    <scope>NUCLEOTIDE SEQUENCE [LARGE SCALE GENOMIC DNA]</scope>
    <source>
        <strain evidence="7">83-4</strain>
    </source>
</reference>
<proteinExistence type="inferred from homology"/>
<gene>
    <name evidence="6" type="ORF">DCD74_00820</name>
</gene>
<dbReference type="Pfam" id="PF01168">
    <property type="entry name" value="Ala_racemase_N"/>
    <property type="match status" value="1"/>
</dbReference>
<evidence type="ECO:0000313" key="7">
    <source>
        <dbReference type="Proteomes" id="UP000251842"/>
    </source>
</evidence>
<evidence type="ECO:0000256" key="2">
    <source>
        <dbReference type="HAMAP-Rule" id="MF_02087"/>
    </source>
</evidence>